<dbReference type="GO" id="GO:0046452">
    <property type="term" value="P:dihydrofolate metabolic process"/>
    <property type="evidence" value="ECO:0007669"/>
    <property type="project" value="TreeGrafter"/>
</dbReference>
<name>A0A1V8THV5_9PEZI</name>
<comment type="caution">
    <text evidence="9">The sequence shown here is derived from an EMBL/GenBank/DDBJ whole genome shotgun (WGS) entry which is preliminary data.</text>
</comment>
<keyword evidence="6" id="KW-0560">Oxidoreductase</keyword>
<dbReference type="FunCoup" id="A0A1V8THV5">
    <property type="interactions" value="810"/>
</dbReference>
<dbReference type="STRING" id="1507870.A0A1V8THV5"/>
<dbReference type="PROSITE" id="PS00075">
    <property type="entry name" value="DHFR_1"/>
    <property type="match status" value="1"/>
</dbReference>
<dbReference type="GO" id="GO:0046655">
    <property type="term" value="P:folic acid metabolic process"/>
    <property type="evidence" value="ECO:0007669"/>
    <property type="project" value="TreeGrafter"/>
</dbReference>
<dbReference type="InterPro" id="IPR012259">
    <property type="entry name" value="DHFR"/>
</dbReference>
<gene>
    <name evidence="9" type="ORF">B0A48_05228</name>
</gene>
<dbReference type="InterPro" id="IPR017925">
    <property type="entry name" value="DHFR_CS"/>
</dbReference>
<feature type="domain" description="DHFR" evidence="8">
    <location>
        <begin position="7"/>
        <end position="228"/>
    </location>
</feature>
<evidence type="ECO:0000259" key="8">
    <source>
        <dbReference type="PROSITE" id="PS51330"/>
    </source>
</evidence>
<evidence type="ECO:0000256" key="4">
    <source>
        <dbReference type="ARBA" id="ARBA00022563"/>
    </source>
</evidence>
<keyword evidence="4" id="KW-0554">One-carbon metabolism</keyword>
<dbReference type="PANTHER" id="PTHR48069:SF3">
    <property type="entry name" value="DIHYDROFOLATE REDUCTASE"/>
    <property type="match status" value="1"/>
</dbReference>
<dbReference type="EMBL" id="NAJO01000007">
    <property type="protein sequence ID" value="OQO10973.1"/>
    <property type="molecule type" value="Genomic_DNA"/>
</dbReference>
<comment type="similarity">
    <text evidence="7">Belongs to the dihydrofolate reductase family.</text>
</comment>
<dbReference type="InParanoid" id="A0A1V8THV5"/>
<reference evidence="10" key="1">
    <citation type="submission" date="2017-03" db="EMBL/GenBank/DDBJ databases">
        <title>Genomes of endolithic fungi from Antarctica.</title>
        <authorList>
            <person name="Coleine C."/>
            <person name="Masonjones S."/>
            <person name="Stajich J.E."/>
        </authorList>
    </citation>
    <scope>NUCLEOTIDE SEQUENCE [LARGE SCALE GENOMIC DNA]</scope>
    <source>
        <strain evidence="10">CCFEE 5527</strain>
    </source>
</reference>
<dbReference type="GO" id="GO:0005739">
    <property type="term" value="C:mitochondrion"/>
    <property type="evidence" value="ECO:0007669"/>
    <property type="project" value="TreeGrafter"/>
</dbReference>
<dbReference type="InterPro" id="IPR001796">
    <property type="entry name" value="DHFR_dom"/>
</dbReference>
<evidence type="ECO:0000256" key="6">
    <source>
        <dbReference type="ARBA" id="ARBA00023002"/>
    </source>
</evidence>
<protein>
    <recommendedName>
        <fullName evidence="3">Dihydrofolate reductase</fullName>
        <ecNumber evidence="2">1.5.1.3</ecNumber>
    </recommendedName>
</protein>
<keyword evidence="10" id="KW-1185">Reference proteome</keyword>
<dbReference type="PROSITE" id="PS51330">
    <property type="entry name" value="DHFR_2"/>
    <property type="match status" value="1"/>
</dbReference>
<dbReference type="SUPFAM" id="SSF53597">
    <property type="entry name" value="Dihydrofolate reductase-like"/>
    <property type="match status" value="1"/>
</dbReference>
<comment type="pathway">
    <text evidence="1">Cofactor biosynthesis; tetrahydrofolate biosynthesis; 5,6,7,8-tetrahydrofolate from 7,8-dihydrofolate: step 1/1.</text>
</comment>
<dbReference type="GO" id="GO:0006730">
    <property type="term" value="P:one-carbon metabolic process"/>
    <property type="evidence" value="ECO:0007669"/>
    <property type="project" value="UniProtKB-KW"/>
</dbReference>
<dbReference type="GO" id="GO:0004146">
    <property type="term" value="F:dihydrofolate reductase activity"/>
    <property type="evidence" value="ECO:0007669"/>
    <property type="project" value="UniProtKB-EC"/>
</dbReference>
<evidence type="ECO:0000256" key="3">
    <source>
        <dbReference type="ARBA" id="ARBA00018886"/>
    </source>
</evidence>
<dbReference type="InterPro" id="IPR024072">
    <property type="entry name" value="DHFR-like_dom_sf"/>
</dbReference>
<evidence type="ECO:0000256" key="1">
    <source>
        <dbReference type="ARBA" id="ARBA00004903"/>
    </source>
</evidence>
<evidence type="ECO:0000256" key="7">
    <source>
        <dbReference type="RuleBase" id="RU004474"/>
    </source>
</evidence>
<dbReference type="OrthoDB" id="414698at2759"/>
<accession>A0A1V8THV5</accession>
<dbReference type="GO" id="GO:0050661">
    <property type="term" value="F:NADP binding"/>
    <property type="evidence" value="ECO:0007669"/>
    <property type="project" value="InterPro"/>
</dbReference>
<dbReference type="Gene3D" id="3.40.430.10">
    <property type="entry name" value="Dihydrofolate Reductase, subunit A"/>
    <property type="match status" value="1"/>
</dbReference>
<evidence type="ECO:0000313" key="9">
    <source>
        <dbReference type="EMBL" id="OQO10973.1"/>
    </source>
</evidence>
<dbReference type="Proteomes" id="UP000192596">
    <property type="component" value="Unassembled WGS sequence"/>
</dbReference>
<organism evidence="9 10">
    <name type="scientific">Cryoendolithus antarcticus</name>
    <dbReference type="NCBI Taxonomy" id="1507870"/>
    <lineage>
        <taxon>Eukaryota</taxon>
        <taxon>Fungi</taxon>
        <taxon>Dikarya</taxon>
        <taxon>Ascomycota</taxon>
        <taxon>Pezizomycotina</taxon>
        <taxon>Dothideomycetes</taxon>
        <taxon>Dothideomycetidae</taxon>
        <taxon>Cladosporiales</taxon>
        <taxon>Cladosporiaceae</taxon>
        <taxon>Cryoendolithus</taxon>
    </lineage>
</organism>
<evidence type="ECO:0000256" key="2">
    <source>
        <dbReference type="ARBA" id="ARBA00012856"/>
    </source>
</evidence>
<dbReference type="Pfam" id="PF00186">
    <property type="entry name" value="DHFR_1"/>
    <property type="match status" value="1"/>
</dbReference>
<dbReference type="PANTHER" id="PTHR48069">
    <property type="entry name" value="DIHYDROFOLATE REDUCTASE"/>
    <property type="match status" value="1"/>
</dbReference>
<dbReference type="PRINTS" id="PR00070">
    <property type="entry name" value="DHFR"/>
</dbReference>
<dbReference type="CDD" id="cd00209">
    <property type="entry name" value="DHFR"/>
    <property type="match status" value="1"/>
</dbReference>
<dbReference type="GO" id="GO:0046654">
    <property type="term" value="P:tetrahydrofolate biosynthetic process"/>
    <property type="evidence" value="ECO:0007669"/>
    <property type="project" value="UniProtKB-UniPathway"/>
</dbReference>
<evidence type="ECO:0000256" key="5">
    <source>
        <dbReference type="ARBA" id="ARBA00022857"/>
    </source>
</evidence>
<proteinExistence type="inferred from homology"/>
<sequence length="229" mass="24987">MSATQVPLTLIVAATAKNGIGKNGGLPWPMLKKEMAYFARVTKRVPMPTNTGSLQSDALKSAILEGTRRNVVLMGRKTWESIPVRFRPLKDRTNIVISSQDRSKLGAVPDEVIIAGSIASGLEALDAAVRAGDALPVGRAFVIGGSSIYEAALELKQAKNVLLTRIGTEYDCDTFFPVDLEEGSTTPQWHRSSNEQLSSFVGEDIKDAQMIETHDGKDVGYEFRLYERS</sequence>
<dbReference type="UniPathway" id="UPA00077">
    <property type="reaction ID" value="UER00158"/>
</dbReference>
<evidence type="ECO:0000313" key="10">
    <source>
        <dbReference type="Proteomes" id="UP000192596"/>
    </source>
</evidence>
<dbReference type="AlphaFoldDB" id="A0A1V8THV5"/>
<keyword evidence="5" id="KW-0521">NADP</keyword>
<dbReference type="EC" id="1.5.1.3" evidence="2"/>